<sequence>MSYIALTRTQSQLYTSDSGQTTLDKVTKTAPNSSPSVTTENVKGKNVEVLNAGKVKVQLDSPNAAVSDKITNLTLKEMTQLQELVDLKKQVLSIDSTNVGLIAVKIISGSTNDFEVELAAITDKLKRTQNELKIQEIKVAKAKHEQEMSENLSKIKESEEALQKAEKAGLASKIIGWFAAIASIVVGSILVATGFGAAVGGLMIAGGVMGVISMTLQEPAVNEALVEAGVDVDTLNKIVVALEIIVAIVSVIVTFGGSAAGSLAKFAAKSAAKIAQKVAEVAARVAANLAKLAAMGSTAATTTAKAFRFGTEAVDIITSASKGTTDAVLSARKANTAQIQAEITEQKAAMAFSQAVLDKLKEEIAKLIEDFQELMSVIMQMIQAKGETLQAVMSRPATV</sequence>
<evidence type="ECO:0000313" key="6">
    <source>
        <dbReference type="EMBL" id="QOD58976.1"/>
    </source>
</evidence>
<protein>
    <submittedName>
        <fullName evidence="6">Type III secretion system translocon subunit SctE</fullName>
    </submittedName>
</protein>
<feature type="domain" description="Translocator protein BipB-like C-terminal" evidence="5">
    <location>
        <begin position="115"/>
        <end position="394"/>
    </location>
</feature>
<keyword evidence="6" id="KW-0614">Plasmid</keyword>
<accession>A0A1V1VGK2</accession>
<dbReference type="InterPro" id="IPR006972">
    <property type="entry name" value="BipB-like_C"/>
</dbReference>
<gene>
    <name evidence="6" type="primary">sctE</name>
    <name evidence="6" type="ORF">IC627_21945</name>
</gene>
<reference evidence="6 7" key="1">
    <citation type="submission" date="2020-09" db="EMBL/GenBank/DDBJ databases">
        <title>Complete, closed and curated genome sequences of Photobacterium damselae subsp. piscicida isolates from Australia indicate localised evolution and additional plasmid-borne pathogenicity mechanisms.</title>
        <authorList>
            <person name="Baseggio L."/>
            <person name="Silayeva O."/>
            <person name="Buller N."/>
            <person name="Landos M."/>
            <person name="Engelstaedter J."/>
            <person name="Barnes A.C."/>
        </authorList>
    </citation>
    <scope>NUCLEOTIDE SEQUENCE [LARGE SCALE GENOMIC DNA]</scope>
    <source>
        <strain evidence="6 7">AS-16-0540-1</strain>
        <plasmid evidence="6 7">unnamed1</plasmid>
    </source>
</reference>
<evidence type="ECO:0000256" key="3">
    <source>
        <dbReference type="ARBA" id="ARBA00023026"/>
    </source>
</evidence>
<evidence type="ECO:0000256" key="2">
    <source>
        <dbReference type="ARBA" id="ARBA00022870"/>
    </source>
</evidence>
<evidence type="ECO:0000256" key="4">
    <source>
        <dbReference type="ARBA" id="ARBA00035640"/>
    </source>
</evidence>
<dbReference type="GO" id="GO:0033644">
    <property type="term" value="C:host cell membrane"/>
    <property type="evidence" value="ECO:0007669"/>
    <property type="project" value="UniProtKB-SubCell"/>
</dbReference>
<keyword evidence="2" id="KW-0472">Membrane</keyword>
<evidence type="ECO:0000256" key="1">
    <source>
        <dbReference type="ARBA" id="ARBA00004301"/>
    </source>
</evidence>
<organism evidence="6 7">
    <name type="scientific">Photobacterium damsela subsp. piscicida</name>
    <name type="common">Pasteurella piscicida</name>
    <dbReference type="NCBI Taxonomy" id="38294"/>
    <lineage>
        <taxon>Bacteria</taxon>
        <taxon>Pseudomonadati</taxon>
        <taxon>Pseudomonadota</taxon>
        <taxon>Gammaproteobacteria</taxon>
        <taxon>Vibrionales</taxon>
        <taxon>Vibrionaceae</taxon>
        <taxon>Photobacterium</taxon>
    </lineage>
</organism>
<keyword evidence="3" id="KW-0843">Virulence</keyword>
<dbReference type="EMBL" id="CP061856">
    <property type="protein sequence ID" value="QOD58976.1"/>
    <property type="molecule type" value="Genomic_DNA"/>
</dbReference>
<comment type="similarity">
    <text evidence="4">Belongs to the SctE/SipB/YopB family.</text>
</comment>
<comment type="subcellular location">
    <subcellularLocation>
        <location evidence="1">Host membrane</location>
        <topology evidence="1">Multi-pass membrane protein</topology>
    </subcellularLocation>
</comment>
<keyword evidence="2" id="KW-1043">Host membrane</keyword>
<evidence type="ECO:0000259" key="5">
    <source>
        <dbReference type="Pfam" id="PF04888"/>
    </source>
</evidence>
<dbReference type="Proteomes" id="UP000516656">
    <property type="component" value="Plasmid unnamed1"/>
</dbReference>
<evidence type="ECO:0000313" key="7">
    <source>
        <dbReference type="Proteomes" id="UP000516656"/>
    </source>
</evidence>
<dbReference type="RefSeq" id="WP_086959429.1">
    <property type="nucleotide sequence ID" value="NZ_BDMQ01000003.1"/>
</dbReference>
<dbReference type="Pfam" id="PF04888">
    <property type="entry name" value="SseC"/>
    <property type="match status" value="1"/>
</dbReference>
<proteinExistence type="inferred from homology"/>
<geneLocation type="plasmid" evidence="6 7">
    <name>unnamed1</name>
</geneLocation>
<dbReference type="AlphaFoldDB" id="A0A1V1VGK2"/>
<name>A0A1V1VGK2_PHODP</name>